<dbReference type="EMBL" id="JANJYI010000003">
    <property type="protein sequence ID" value="KAK2655693.1"/>
    <property type="molecule type" value="Genomic_DNA"/>
</dbReference>
<evidence type="ECO:0000313" key="2">
    <source>
        <dbReference type="EMBL" id="KAK2655693.1"/>
    </source>
</evidence>
<proteinExistence type="predicted"/>
<evidence type="ECO:0000256" key="1">
    <source>
        <dbReference type="SAM" id="MobiDB-lite"/>
    </source>
</evidence>
<organism evidence="2 3">
    <name type="scientific">Dipteronia dyeriana</name>
    <dbReference type="NCBI Taxonomy" id="168575"/>
    <lineage>
        <taxon>Eukaryota</taxon>
        <taxon>Viridiplantae</taxon>
        <taxon>Streptophyta</taxon>
        <taxon>Embryophyta</taxon>
        <taxon>Tracheophyta</taxon>
        <taxon>Spermatophyta</taxon>
        <taxon>Magnoliopsida</taxon>
        <taxon>eudicotyledons</taxon>
        <taxon>Gunneridae</taxon>
        <taxon>Pentapetalae</taxon>
        <taxon>rosids</taxon>
        <taxon>malvids</taxon>
        <taxon>Sapindales</taxon>
        <taxon>Sapindaceae</taxon>
        <taxon>Hippocastanoideae</taxon>
        <taxon>Acereae</taxon>
        <taxon>Dipteronia</taxon>
    </lineage>
</organism>
<reference evidence="2" key="1">
    <citation type="journal article" date="2023" name="Plant J.">
        <title>Genome sequences and population genomics provide insights into the demographic history, inbreeding, and mutation load of two 'living fossil' tree species of Dipteronia.</title>
        <authorList>
            <person name="Feng Y."/>
            <person name="Comes H.P."/>
            <person name="Chen J."/>
            <person name="Zhu S."/>
            <person name="Lu R."/>
            <person name="Zhang X."/>
            <person name="Li P."/>
            <person name="Qiu J."/>
            <person name="Olsen K.M."/>
            <person name="Qiu Y."/>
        </authorList>
    </citation>
    <scope>NUCLEOTIDE SEQUENCE</scope>
    <source>
        <strain evidence="2">KIB01</strain>
    </source>
</reference>
<accession>A0AAE0CM76</accession>
<sequence length="219" mass="23459">MSCGENMIVDEEIPTVLPKVGVVAPSVQIVAQTTFDIVVSIENGSSSVGKEGAIVLDPNEAPCGLFTDGPKLSKPEEPTIGLSNLKVNFMKINPSKLVASKALPNKKWKLVARGANPPKPKTKLDIIARSTEIKDCPDNVVGTSRKREGEDHVAVSRTGSKESSSETKKIAERGCDSDPVKKKMAITSKTLETQFAKSTKKTDMERMTIGKADSGYEAS</sequence>
<feature type="region of interest" description="Disordered" evidence="1">
    <location>
        <begin position="139"/>
        <end position="182"/>
    </location>
</feature>
<feature type="compositionally biased region" description="Basic and acidic residues" evidence="1">
    <location>
        <begin position="145"/>
        <end position="181"/>
    </location>
</feature>
<comment type="caution">
    <text evidence="2">The sequence shown here is derived from an EMBL/GenBank/DDBJ whole genome shotgun (WGS) entry which is preliminary data.</text>
</comment>
<evidence type="ECO:0000313" key="3">
    <source>
        <dbReference type="Proteomes" id="UP001280121"/>
    </source>
</evidence>
<protein>
    <submittedName>
        <fullName evidence="2">Uncharacterized protein</fullName>
    </submittedName>
</protein>
<gene>
    <name evidence="2" type="ORF">Ddye_008745</name>
</gene>
<dbReference type="Proteomes" id="UP001280121">
    <property type="component" value="Unassembled WGS sequence"/>
</dbReference>
<feature type="region of interest" description="Disordered" evidence="1">
    <location>
        <begin position="195"/>
        <end position="219"/>
    </location>
</feature>
<name>A0AAE0CM76_9ROSI</name>
<dbReference type="AlphaFoldDB" id="A0AAE0CM76"/>
<keyword evidence="3" id="KW-1185">Reference proteome</keyword>